<protein>
    <submittedName>
        <fullName evidence="1">Uncharacterized protein</fullName>
    </submittedName>
</protein>
<name>U9U270_RHIID</name>
<proteinExistence type="predicted"/>
<evidence type="ECO:0000313" key="1">
    <source>
        <dbReference type="EMBL" id="ESA12683.1"/>
    </source>
</evidence>
<dbReference type="EMBL" id="KI284679">
    <property type="protein sequence ID" value="ESA12683.1"/>
    <property type="molecule type" value="Genomic_DNA"/>
</dbReference>
<organism evidence="1">
    <name type="scientific">Rhizophagus irregularis (strain DAOM 181602 / DAOM 197198 / MUCL 43194)</name>
    <name type="common">Arbuscular mycorrhizal fungus</name>
    <name type="synonym">Glomus intraradices</name>
    <dbReference type="NCBI Taxonomy" id="747089"/>
    <lineage>
        <taxon>Eukaryota</taxon>
        <taxon>Fungi</taxon>
        <taxon>Fungi incertae sedis</taxon>
        <taxon>Mucoromycota</taxon>
        <taxon>Glomeromycotina</taxon>
        <taxon>Glomeromycetes</taxon>
        <taxon>Glomerales</taxon>
        <taxon>Glomeraceae</taxon>
        <taxon>Rhizophagus</taxon>
    </lineage>
</organism>
<accession>U9U270</accession>
<dbReference type="AlphaFoldDB" id="U9U270"/>
<sequence>MGLGWALDSPNPINMGGKYSDDHDSDQIDIKKFRSCFYFTNFYFSIFFQETNNVNVWD</sequence>
<dbReference type="HOGENOM" id="CLU_2980235_0_0_1"/>
<gene>
    <name evidence="1" type="ORF">GLOINDRAFT_26860</name>
</gene>
<reference evidence="1" key="1">
    <citation type="submission" date="2013-07" db="EMBL/GenBank/DDBJ databases">
        <title>The genome of an arbuscular mycorrhizal fungus provides insights into the evolution of the oldest plant symbiosis.</title>
        <authorList>
            <consortium name="DOE Joint Genome Institute"/>
            <person name="Tisserant E."/>
            <person name="Malbreil M."/>
            <person name="Kuo A."/>
            <person name="Kohler A."/>
            <person name="Symeonidi A."/>
            <person name="Balestrini R."/>
            <person name="Charron P."/>
            <person name="Duensing N."/>
            <person name="Frei-dit-Frey N."/>
            <person name="Gianinazzi-Pearson V."/>
            <person name="Gilbert B."/>
            <person name="Handa Y."/>
            <person name="Hijri M."/>
            <person name="Kaul R."/>
            <person name="Kawaguchi M."/>
            <person name="Krajinski F."/>
            <person name="Lammers P."/>
            <person name="Lapierre D."/>
            <person name="Masclaux F.G."/>
            <person name="Murat C."/>
            <person name="Morin E."/>
            <person name="Ndikumana S."/>
            <person name="Pagni M."/>
            <person name="Petitpierre D."/>
            <person name="Requena N."/>
            <person name="Rosikiewicz P."/>
            <person name="Riley R."/>
            <person name="Saito K."/>
            <person name="San Clemente H."/>
            <person name="Shapiro H."/>
            <person name="van Tuinen D."/>
            <person name="Becard G."/>
            <person name="Bonfante P."/>
            <person name="Paszkowski U."/>
            <person name="Shachar-Hill Y."/>
            <person name="Young J.P."/>
            <person name="Sanders I.R."/>
            <person name="Henrissat B."/>
            <person name="Rensing S.A."/>
            <person name="Grigoriev I.V."/>
            <person name="Corradi N."/>
            <person name="Roux C."/>
            <person name="Martin F."/>
        </authorList>
    </citation>
    <scope>NUCLEOTIDE SEQUENCE</scope>
    <source>
        <strain evidence="1">DAOM 197198</strain>
    </source>
</reference>